<keyword evidence="5" id="KW-1185">Reference proteome</keyword>
<protein>
    <recommendedName>
        <fullName evidence="6">DUF1517 domain-containing protein</fullName>
    </recommendedName>
</protein>
<reference evidence="4 5" key="1">
    <citation type="submission" date="2016-10" db="EMBL/GenBank/DDBJ databases">
        <authorList>
            <person name="Varghese N."/>
            <person name="Submissions S."/>
        </authorList>
    </citation>
    <scope>NUCLEOTIDE SEQUENCE [LARGE SCALE GENOMIC DNA]</scope>
    <source>
        <strain evidence="4 5">DSM 13796</strain>
    </source>
</reference>
<feature type="region of interest" description="Disordered" evidence="1">
    <location>
        <begin position="29"/>
        <end position="90"/>
    </location>
</feature>
<feature type="chain" id="PRO_5046885970" description="DUF1517 domain-containing protein" evidence="3">
    <location>
        <begin position="26"/>
        <end position="151"/>
    </location>
</feature>
<feature type="compositionally biased region" description="Low complexity" evidence="1">
    <location>
        <begin position="34"/>
        <end position="90"/>
    </location>
</feature>
<dbReference type="Proteomes" id="UP000182762">
    <property type="component" value="Unassembled WGS sequence"/>
</dbReference>
<feature type="transmembrane region" description="Helical" evidence="2">
    <location>
        <begin position="120"/>
        <end position="141"/>
    </location>
</feature>
<name>A0A1I6C3P6_9BACI</name>
<keyword evidence="2" id="KW-1133">Transmembrane helix</keyword>
<dbReference type="GeneID" id="93713408"/>
<feature type="signal peptide" evidence="3">
    <location>
        <begin position="1"/>
        <end position="25"/>
    </location>
</feature>
<keyword evidence="3" id="KW-0732">Signal</keyword>
<keyword evidence="2" id="KW-0472">Membrane</keyword>
<keyword evidence="2" id="KW-0812">Transmembrane</keyword>
<sequence>MKKVLSIFTLMMVVAAMVLPHAAEARGYSSGARSHSYSTPSSSYSSKSTSGYSSNKSYSGGTSTRKDNSQTSTNSTQKNSNTTANNKKPSTAKKIASYAGAFGIGALLGSMFHPFGGAGAGFSMFGLLLDIVVILVIVWLIKKIFTRRKSS</sequence>
<evidence type="ECO:0000256" key="2">
    <source>
        <dbReference type="SAM" id="Phobius"/>
    </source>
</evidence>
<evidence type="ECO:0000313" key="5">
    <source>
        <dbReference type="Proteomes" id="UP000182762"/>
    </source>
</evidence>
<organism evidence="4 5">
    <name type="scientific">Priestia endophytica DSM 13796</name>
    <dbReference type="NCBI Taxonomy" id="1121089"/>
    <lineage>
        <taxon>Bacteria</taxon>
        <taxon>Bacillati</taxon>
        <taxon>Bacillota</taxon>
        <taxon>Bacilli</taxon>
        <taxon>Bacillales</taxon>
        <taxon>Bacillaceae</taxon>
        <taxon>Priestia</taxon>
    </lineage>
</organism>
<accession>A0A1I6C3P6</accession>
<dbReference type="EMBL" id="FOXX01000023">
    <property type="protein sequence ID" value="SFQ87806.1"/>
    <property type="molecule type" value="Genomic_DNA"/>
</dbReference>
<evidence type="ECO:0000313" key="4">
    <source>
        <dbReference type="EMBL" id="SFQ87806.1"/>
    </source>
</evidence>
<proteinExistence type="predicted"/>
<evidence type="ECO:0000256" key="3">
    <source>
        <dbReference type="SAM" id="SignalP"/>
    </source>
</evidence>
<dbReference type="RefSeq" id="WP_061803851.1">
    <property type="nucleotide sequence ID" value="NZ_FOXX01000023.1"/>
</dbReference>
<comment type="caution">
    <text evidence="4">The sequence shown here is derived from an EMBL/GenBank/DDBJ whole genome shotgun (WGS) entry which is preliminary data.</text>
</comment>
<gene>
    <name evidence="4" type="ORF">SAMN02745910_04894</name>
</gene>
<evidence type="ECO:0008006" key="6">
    <source>
        <dbReference type="Google" id="ProtNLM"/>
    </source>
</evidence>
<evidence type="ECO:0000256" key="1">
    <source>
        <dbReference type="SAM" id="MobiDB-lite"/>
    </source>
</evidence>